<accession>A0A7J7N236</accession>
<gene>
    <name evidence="2" type="ORF">GIB67_009146</name>
</gene>
<organism evidence="2 3">
    <name type="scientific">Kingdonia uniflora</name>
    <dbReference type="NCBI Taxonomy" id="39325"/>
    <lineage>
        <taxon>Eukaryota</taxon>
        <taxon>Viridiplantae</taxon>
        <taxon>Streptophyta</taxon>
        <taxon>Embryophyta</taxon>
        <taxon>Tracheophyta</taxon>
        <taxon>Spermatophyta</taxon>
        <taxon>Magnoliopsida</taxon>
        <taxon>Ranunculales</taxon>
        <taxon>Circaeasteraceae</taxon>
        <taxon>Kingdonia</taxon>
    </lineage>
</organism>
<feature type="compositionally biased region" description="Gly residues" evidence="1">
    <location>
        <begin position="29"/>
        <end position="45"/>
    </location>
</feature>
<feature type="region of interest" description="Disordered" evidence="1">
    <location>
        <begin position="24"/>
        <end position="52"/>
    </location>
</feature>
<dbReference type="Pfam" id="PF01239">
    <property type="entry name" value="PPTA"/>
    <property type="match status" value="2"/>
</dbReference>
<reference evidence="2 3" key="1">
    <citation type="journal article" date="2020" name="IScience">
        <title>Genome Sequencing of the Endangered Kingdonia uniflora (Circaeasteraceae, Ranunculales) Reveals Potential Mechanisms of Evolutionary Specialization.</title>
        <authorList>
            <person name="Sun Y."/>
            <person name="Deng T."/>
            <person name="Zhang A."/>
            <person name="Moore M.J."/>
            <person name="Landis J.B."/>
            <person name="Lin N."/>
            <person name="Zhang H."/>
            <person name="Zhang X."/>
            <person name="Huang J."/>
            <person name="Zhang X."/>
            <person name="Sun H."/>
            <person name="Wang H."/>
        </authorList>
    </citation>
    <scope>NUCLEOTIDE SEQUENCE [LARGE SCALE GENOMIC DNA]</scope>
    <source>
        <strain evidence="2">TB1705</strain>
        <tissue evidence="2">Leaf</tissue>
    </source>
</reference>
<dbReference type="InterPro" id="IPR002088">
    <property type="entry name" value="Prenyl_trans_a"/>
</dbReference>
<dbReference type="GO" id="GO:0008318">
    <property type="term" value="F:protein prenyltransferase activity"/>
    <property type="evidence" value="ECO:0007669"/>
    <property type="project" value="InterPro"/>
</dbReference>
<evidence type="ECO:0000256" key="1">
    <source>
        <dbReference type="SAM" id="MobiDB-lite"/>
    </source>
</evidence>
<evidence type="ECO:0000313" key="2">
    <source>
        <dbReference type="EMBL" id="KAF6161259.1"/>
    </source>
</evidence>
<dbReference type="Gene3D" id="1.25.40.120">
    <property type="entry name" value="Protein prenylyltransferase"/>
    <property type="match status" value="1"/>
</dbReference>
<sequence length="222" mass="25030">MDGGRGVHVGNAFGDGARRSVRVANRHVGQGGRRGGRCGRGGVDGGQEYNPQRFLKSNRSDYKNDVEQNHIGSKKGILLEEKISQVSLHHLFAVLTPTLESLSPNTSRWTQTQKRESLSAKYPIYMICNQFRKTTVQTPLFPSITVTISEKSWITFEPFISLRRGLLVLLRSPLKQINANPGNYTVWHFRRLILEALGVDLHNELAFVDNLAKSNAKNYQIW</sequence>
<dbReference type="PROSITE" id="PS51147">
    <property type="entry name" value="PFTA"/>
    <property type="match status" value="2"/>
</dbReference>
<dbReference type="Proteomes" id="UP000541444">
    <property type="component" value="Unassembled WGS sequence"/>
</dbReference>
<name>A0A7J7N236_9MAGN</name>
<proteinExistence type="predicted"/>
<protein>
    <submittedName>
        <fullName evidence="2">Uncharacterized protein</fullName>
    </submittedName>
</protein>
<dbReference type="OrthoDB" id="272289at2759"/>
<comment type="caution">
    <text evidence="2">The sequence shown here is derived from an EMBL/GenBank/DDBJ whole genome shotgun (WGS) entry which is preliminary data.</text>
</comment>
<dbReference type="AlphaFoldDB" id="A0A7J7N236"/>
<keyword evidence="3" id="KW-1185">Reference proteome</keyword>
<evidence type="ECO:0000313" key="3">
    <source>
        <dbReference type="Proteomes" id="UP000541444"/>
    </source>
</evidence>
<dbReference type="SUPFAM" id="SSF48439">
    <property type="entry name" value="Protein prenylyltransferase"/>
    <property type="match status" value="1"/>
</dbReference>
<dbReference type="EMBL" id="JACGCM010001135">
    <property type="protein sequence ID" value="KAF6161259.1"/>
    <property type="molecule type" value="Genomic_DNA"/>
</dbReference>